<gene>
    <name evidence="2" type="ORF">BDK51DRAFT_38500</name>
</gene>
<evidence type="ECO:0000313" key="3">
    <source>
        <dbReference type="Proteomes" id="UP000269721"/>
    </source>
</evidence>
<evidence type="ECO:0000256" key="1">
    <source>
        <dbReference type="SAM" id="SignalP"/>
    </source>
</evidence>
<proteinExistence type="predicted"/>
<evidence type="ECO:0000313" key="2">
    <source>
        <dbReference type="EMBL" id="RKO87246.1"/>
    </source>
</evidence>
<keyword evidence="1" id="KW-0732">Signal</keyword>
<dbReference type="SUPFAM" id="SSF82153">
    <property type="entry name" value="FAS1 domain"/>
    <property type="match status" value="1"/>
</dbReference>
<organism evidence="2 3">
    <name type="scientific">Blyttiomyces helicus</name>
    <dbReference type="NCBI Taxonomy" id="388810"/>
    <lineage>
        <taxon>Eukaryota</taxon>
        <taxon>Fungi</taxon>
        <taxon>Fungi incertae sedis</taxon>
        <taxon>Chytridiomycota</taxon>
        <taxon>Chytridiomycota incertae sedis</taxon>
        <taxon>Chytridiomycetes</taxon>
        <taxon>Chytridiomycetes incertae sedis</taxon>
        <taxon>Blyttiomyces</taxon>
    </lineage>
</organism>
<keyword evidence="3" id="KW-1185">Reference proteome</keyword>
<dbReference type="AlphaFoldDB" id="A0A4P9WAI1"/>
<dbReference type="EMBL" id="KZ997566">
    <property type="protein sequence ID" value="RKO87246.1"/>
    <property type="molecule type" value="Genomic_DNA"/>
</dbReference>
<reference evidence="3" key="1">
    <citation type="journal article" date="2018" name="Nat. Microbiol.">
        <title>Leveraging single-cell genomics to expand the fungal tree of life.</title>
        <authorList>
            <person name="Ahrendt S.R."/>
            <person name="Quandt C.A."/>
            <person name="Ciobanu D."/>
            <person name="Clum A."/>
            <person name="Salamov A."/>
            <person name="Andreopoulos B."/>
            <person name="Cheng J.F."/>
            <person name="Woyke T."/>
            <person name="Pelin A."/>
            <person name="Henrissat B."/>
            <person name="Reynolds N.K."/>
            <person name="Benny G.L."/>
            <person name="Smith M.E."/>
            <person name="James T.Y."/>
            <person name="Grigoriev I.V."/>
        </authorList>
    </citation>
    <scope>NUCLEOTIDE SEQUENCE [LARGE SCALE GENOMIC DNA]</scope>
</reference>
<feature type="signal peptide" evidence="1">
    <location>
        <begin position="1"/>
        <end position="22"/>
    </location>
</feature>
<protein>
    <recommendedName>
        <fullName evidence="4">FAS1 domain-containing protein</fullName>
    </recommendedName>
</protein>
<dbReference type="OrthoDB" id="286301at2759"/>
<accession>A0A4P9WAI1</accession>
<dbReference type="InterPro" id="IPR036378">
    <property type="entry name" value="FAS1_dom_sf"/>
</dbReference>
<evidence type="ECO:0008006" key="4">
    <source>
        <dbReference type="Google" id="ProtNLM"/>
    </source>
</evidence>
<name>A0A4P9WAI1_9FUNG</name>
<sequence length="132" mass="14628">MRPTSTPCFMLLLTVLARTAHAQGSDNNSILQNIAALNQTQDDPATGNTYHISIVAGYARQYLTQYLDAKSHITFFAPSDHSFERLSLEHPDFYAQFVADPELIRDTLREQEKITGGWGAGGGHTHHTAHGY</sequence>
<feature type="chain" id="PRO_5020477547" description="FAS1 domain-containing protein" evidence="1">
    <location>
        <begin position="23"/>
        <end position="132"/>
    </location>
</feature>
<dbReference type="Proteomes" id="UP000269721">
    <property type="component" value="Unassembled WGS sequence"/>
</dbReference>